<keyword evidence="5" id="KW-0479">Metal-binding</keyword>
<dbReference type="PANTHER" id="PTHR11113:SF4">
    <property type="entry name" value="N-ACETYLGLUCOSAMINE-6-PHOSPHATE DEACETYLASE"/>
    <property type="match status" value="1"/>
</dbReference>
<dbReference type="EMBL" id="MU003715">
    <property type="protein sequence ID" value="KAF2804116.1"/>
    <property type="molecule type" value="Genomic_DNA"/>
</dbReference>
<evidence type="ECO:0000256" key="1">
    <source>
        <dbReference type="ARBA" id="ARBA00022801"/>
    </source>
</evidence>
<feature type="binding site" evidence="4">
    <location>
        <begin position="324"/>
        <end position="326"/>
    </location>
    <ligand>
        <name>substrate</name>
    </ligand>
</feature>
<evidence type="ECO:0000256" key="3">
    <source>
        <dbReference type="PIRSR" id="PIRSR038994-1"/>
    </source>
</evidence>
<reference evidence="8" key="2">
    <citation type="submission" date="2020-04" db="EMBL/GenBank/DDBJ databases">
        <authorList>
            <consortium name="NCBI Genome Project"/>
        </authorList>
    </citation>
    <scope>NUCLEOTIDE SEQUENCE</scope>
    <source>
        <strain evidence="8">CBS 304.34</strain>
    </source>
</reference>
<gene>
    <name evidence="6 8" type="ORF">BDZ99DRAFT_467804</name>
</gene>
<feature type="active site" description="Proton donor/acceptor" evidence="3">
    <location>
        <position position="287"/>
    </location>
</feature>
<dbReference type="EC" id="3.5.1.25" evidence="2"/>
<sequence>MSAGWFTTFTNCRYVLNGELVSDHLVISDELGTILKREGYIGGECVDLEDTIIAPGFLELQTNGVNGFHFTQFDDEASYEKKLESTAKYYIQEGVTGWWATVPTVGEAVFKKILPSLSPREYPSAATLLGAHAEGPYLSPSKNGAHNESLFTLPSTSPSSLYGPSLSTSVKLITLAPDLPNSSSLIRSLNSTGIVVSLGHSPANYIDGLVALKAGATALTHTLNAMAPLQSRDPGLAGLLGLPHTSLSIDQPASPYFSLIPDGLHMHPSTLSLLHRSNPRKSILITDSIELAGLPDGTYPGHAQIPREQTKRGTRATIAGTETLVGGCISLQEGVRNLMAWSGCDIAEAVATVTENVAAMMGIDGVGGRGVLKEGRRADLCVLSEEGVVLQTWIAGNKVWDKEEAEGDADQKE</sequence>
<feature type="binding site" evidence="4">
    <location>
        <position position="265"/>
    </location>
    <ligand>
        <name>substrate</name>
    </ligand>
</feature>
<reference evidence="6 8" key="1">
    <citation type="journal article" date="2020" name="Stud. Mycol.">
        <title>101 Dothideomycetes genomes: a test case for predicting lifestyles and emergence of pathogens.</title>
        <authorList>
            <person name="Haridas S."/>
            <person name="Albert R."/>
            <person name="Binder M."/>
            <person name="Bloem J."/>
            <person name="Labutti K."/>
            <person name="Salamov A."/>
            <person name="Andreopoulos B."/>
            <person name="Baker S."/>
            <person name="Barry K."/>
            <person name="Bills G."/>
            <person name="Bluhm B."/>
            <person name="Cannon C."/>
            <person name="Castanera R."/>
            <person name="Culley D."/>
            <person name="Daum C."/>
            <person name="Ezra D."/>
            <person name="Gonzalez J."/>
            <person name="Henrissat B."/>
            <person name="Kuo A."/>
            <person name="Liang C."/>
            <person name="Lipzen A."/>
            <person name="Lutzoni F."/>
            <person name="Magnuson J."/>
            <person name="Mondo S."/>
            <person name="Nolan M."/>
            <person name="Ohm R."/>
            <person name="Pangilinan J."/>
            <person name="Park H.-J."/>
            <person name="Ramirez L."/>
            <person name="Alfaro M."/>
            <person name="Sun H."/>
            <person name="Tritt A."/>
            <person name="Yoshinaga Y."/>
            <person name="Zwiers L.-H."/>
            <person name="Turgeon B."/>
            <person name="Goodwin S."/>
            <person name="Spatafora J."/>
            <person name="Crous P."/>
            <person name="Grigoriev I."/>
        </authorList>
    </citation>
    <scope>NUCLEOTIDE SEQUENCE</scope>
    <source>
        <strain evidence="6 8">CBS 304.34</strain>
    </source>
</reference>
<dbReference type="Gene3D" id="3.20.20.140">
    <property type="entry name" value="Metal-dependent hydrolases"/>
    <property type="match status" value="1"/>
</dbReference>
<evidence type="ECO:0000313" key="8">
    <source>
        <dbReference type="RefSeq" id="XP_033571080.1"/>
    </source>
</evidence>
<organism evidence="6">
    <name type="scientific">Mytilinidion resinicola</name>
    <dbReference type="NCBI Taxonomy" id="574789"/>
    <lineage>
        <taxon>Eukaryota</taxon>
        <taxon>Fungi</taxon>
        <taxon>Dikarya</taxon>
        <taxon>Ascomycota</taxon>
        <taxon>Pezizomycotina</taxon>
        <taxon>Dothideomycetes</taxon>
        <taxon>Pleosporomycetidae</taxon>
        <taxon>Mytilinidiales</taxon>
        <taxon>Mytilinidiaceae</taxon>
        <taxon>Mytilinidion</taxon>
    </lineage>
</organism>
<dbReference type="GO" id="GO:0006046">
    <property type="term" value="P:N-acetylglucosamine catabolic process"/>
    <property type="evidence" value="ECO:0007669"/>
    <property type="project" value="TreeGrafter"/>
</dbReference>
<dbReference type="SUPFAM" id="SSF51556">
    <property type="entry name" value="Metallo-dependent hydrolases"/>
    <property type="match status" value="1"/>
</dbReference>
<reference evidence="8" key="3">
    <citation type="submission" date="2025-04" db="UniProtKB">
        <authorList>
            <consortium name="RefSeq"/>
        </authorList>
    </citation>
    <scope>IDENTIFICATION</scope>
    <source>
        <strain evidence="8">CBS 304.34</strain>
    </source>
</reference>
<evidence type="ECO:0000313" key="7">
    <source>
        <dbReference type="Proteomes" id="UP000504636"/>
    </source>
</evidence>
<dbReference type="SUPFAM" id="SSF51338">
    <property type="entry name" value="Composite domain of metallo-dependent hydrolases"/>
    <property type="match status" value="1"/>
</dbReference>
<dbReference type="Proteomes" id="UP000504636">
    <property type="component" value="Unplaced"/>
</dbReference>
<comment type="catalytic activity">
    <reaction evidence="2">
        <text>N-acetyl-D-glucosamine 6-phosphate + H2O = D-glucosamine 6-phosphate + acetate</text>
        <dbReference type="Rhea" id="RHEA:22936"/>
        <dbReference type="ChEBI" id="CHEBI:15377"/>
        <dbReference type="ChEBI" id="CHEBI:30089"/>
        <dbReference type="ChEBI" id="CHEBI:57513"/>
        <dbReference type="ChEBI" id="CHEBI:58725"/>
        <dbReference type="EC" id="3.5.1.25"/>
    </reaction>
</comment>
<comment type="similarity">
    <text evidence="2">Belongs to the metallo-dependent hydrolases superfamily. NagA family.</text>
</comment>
<evidence type="ECO:0000256" key="2">
    <source>
        <dbReference type="PIRNR" id="PIRNR038994"/>
    </source>
</evidence>
<keyword evidence="2" id="KW-0119">Carbohydrate metabolism</keyword>
<evidence type="ECO:0000256" key="4">
    <source>
        <dbReference type="PIRSR" id="PIRSR038994-2"/>
    </source>
</evidence>
<dbReference type="RefSeq" id="XP_033571080.1">
    <property type="nucleotide sequence ID" value="XM_033721102.1"/>
</dbReference>
<dbReference type="InterPro" id="IPR003764">
    <property type="entry name" value="GlcNAc_6-P_deAcase"/>
</dbReference>
<feature type="binding site" evidence="5">
    <location>
        <position position="134"/>
    </location>
    <ligand>
        <name>Zn(2+)</name>
        <dbReference type="ChEBI" id="CHEBI:29105"/>
    </ligand>
</feature>
<dbReference type="PANTHER" id="PTHR11113">
    <property type="entry name" value="N-ACETYLGLUCOSAMINE-6-PHOSPHATE DEACETYLASE"/>
    <property type="match status" value="1"/>
</dbReference>
<feature type="binding site" evidence="4">
    <location>
        <begin position="224"/>
        <end position="225"/>
    </location>
    <ligand>
        <name>substrate</name>
    </ligand>
</feature>
<dbReference type="GO" id="GO:0046872">
    <property type="term" value="F:metal ion binding"/>
    <property type="evidence" value="ECO:0007669"/>
    <property type="project" value="UniProtKB-KW"/>
</dbReference>
<dbReference type="OrthoDB" id="10264777at2759"/>
<name>A0A6A6Y5M9_9PEZI</name>
<keyword evidence="1 2" id="KW-0378">Hydrolase</keyword>
<feature type="binding site" evidence="4">
    <location>
        <position position="232"/>
    </location>
    <ligand>
        <name>substrate</name>
    </ligand>
</feature>
<feature type="binding site" evidence="5">
    <location>
        <position position="221"/>
    </location>
    <ligand>
        <name>Zn(2+)</name>
        <dbReference type="ChEBI" id="CHEBI:29105"/>
    </ligand>
</feature>
<evidence type="ECO:0000256" key="5">
    <source>
        <dbReference type="PIRSR" id="PIRSR038994-3"/>
    </source>
</evidence>
<comment type="cofactor">
    <cofactor evidence="5">
        <name>a divalent metal cation</name>
        <dbReference type="ChEBI" id="CHEBI:60240"/>
    </cofactor>
    <text evidence="5">Binds 1 divalent metal cation per subunit.</text>
</comment>
<dbReference type="PIRSF" id="PIRSF038994">
    <property type="entry name" value="NagA"/>
    <property type="match status" value="1"/>
</dbReference>
<feature type="binding site" evidence="4">
    <location>
        <position position="145"/>
    </location>
    <ligand>
        <name>substrate</name>
    </ligand>
</feature>
<evidence type="ECO:0000313" key="6">
    <source>
        <dbReference type="EMBL" id="KAF2804116.1"/>
    </source>
</evidence>
<dbReference type="GeneID" id="54461995"/>
<protein>
    <recommendedName>
        <fullName evidence="2">N-acetylglucosamine-6-phosphate deacetylase</fullName>
        <ecNumber evidence="2">3.5.1.25</ecNumber>
    </recommendedName>
</protein>
<keyword evidence="7" id="KW-1185">Reference proteome</keyword>
<accession>A0A6A6Y5M9</accession>
<dbReference type="InterPro" id="IPR011059">
    <property type="entry name" value="Metal-dep_hydrolase_composite"/>
</dbReference>
<dbReference type="InterPro" id="IPR032466">
    <property type="entry name" value="Metal_Hydrolase"/>
</dbReference>
<proteinExistence type="inferred from homology"/>
<dbReference type="Gene3D" id="2.30.40.10">
    <property type="entry name" value="Urease, subunit C, domain 1"/>
    <property type="match status" value="1"/>
</dbReference>
<dbReference type="AlphaFoldDB" id="A0A6A6Y5M9"/>
<dbReference type="GO" id="GO:0008448">
    <property type="term" value="F:N-acetylglucosamine-6-phosphate deacetylase activity"/>
    <property type="evidence" value="ECO:0007669"/>
    <property type="project" value="UniProtKB-UniRule"/>
</dbReference>
<feature type="binding site" evidence="5">
    <location>
        <position position="200"/>
    </location>
    <ligand>
        <name>Zn(2+)</name>
        <dbReference type="ChEBI" id="CHEBI:29105"/>
    </ligand>
</feature>